<accession>A0A3E1P1B5</accession>
<dbReference type="CDD" id="cd08977">
    <property type="entry name" value="SusD"/>
    <property type="match status" value="1"/>
</dbReference>
<evidence type="ECO:0000259" key="7">
    <source>
        <dbReference type="Pfam" id="PF07980"/>
    </source>
</evidence>
<dbReference type="InterPro" id="IPR033985">
    <property type="entry name" value="SusD-like_N"/>
</dbReference>
<reference evidence="9 10" key="1">
    <citation type="submission" date="2018-08" db="EMBL/GenBank/DDBJ databases">
        <title>Chitinophaga sp. K20C18050901, a novel bacterium isolated from forest soil.</title>
        <authorList>
            <person name="Wang C."/>
        </authorList>
    </citation>
    <scope>NUCLEOTIDE SEQUENCE [LARGE SCALE GENOMIC DNA]</scope>
    <source>
        <strain evidence="9 10">K20C18050901</strain>
    </source>
</reference>
<dbReference type="Gene3D" id="1.25.40.390">
    <property type="match status" value="1"/>
</dbReference>
<feature type="domain" description="SusD-like N-terminal" evidence="8">
    <location>
        <begin position="36"/>
        <end position="214"/>
    </location>
</feature>
<dbReference type="EMBL" id="QTJV01000006">
    <property type="protein sequence ID" value="RFM33934.1"/>
    <property type="molecule type" value="Genomic_DNA"/>
</dbReference>
<gene>
    <name evidence="9" type="ORF">DXN04_18465</name>
</gene>
<name>A0A3E1P1B5_9BACT</name>
<keyword evidence="10" id="KW-1185">Reference proteome</keyword>
<dbReference type="Proteomes" id="UP000261174">
    <property type="component" value="Unassembled WGS sequence"/>
</dbReference>
<dbReference type="GO" id="GO:0009279">
    <property type="term" value="C:cell outer membrane"/>
    <property type="evidence" value="ECO:0007669"/>
    <property type="project" value="UniProtKB-SubCell"/>
</dbReference>
<dbReference type="InterPro" id="IPR011990">
    <property type="entry name" value="TPR-like_helical_dom_sf"/>
</dbReference>
<organism evidence="9 10">
    <name type="scientific">Chitinophaga silvisoli</name>
    <dbReference type="NCBI Taxonomy" id="2291814"/>
    <lineage>
        <taxon>Bacteria</taxon>
        <taxon>Pseudomonadati</taxon>
        <taxon>Bacteroidota</taxon>
        <taxon>Chitinophagia</taxon>
        <taxon>Chitinophagales</taxon>
        <taxon>Chitinophagaceae</taxon>
        <taxon>Chitinophaga</taxon>
    </lineage>
</organism>
<dbReference type="Pfam" id="PF07980">
    <property type="entry name" value="SusD_RagB"/>
    <property type="match status" value="1"/>
</dbReference>
<keyword evidence="3 6" id="KW-0732">Signal</keyword>
<proteinExistence type="inferred from homology"/>
<dbReference type="SUPFAM" id="SSF48452">
    <property type="entry name" value="TPR-like"/>
    <property type="match status" value="1"/>
</dbReference>
<evidence type="ECO:0000256" key="2">
    <source>
        <dbReference type="ARBA" id="ARBA00006275"/>
    </source>
</evidence>
<dbReference type="OrthoDB" id="625727at2"/>
<keyword evidence="4" id="KW-0472">Membrane</keyword>
<evidence type="ECO:0000259" key="8">
    <source>
        <dbReference type="Pfam" id="PF14322"/>
    </source>
</evidence>
<feature type="signal peptide" evidence="6">
    <location>
        <begin position="1"/>
        <end position="24"/>
    </location>
</feature>
<comment type="similarity">
    <text evidence="2">Belongs to the SusD family.</text>
</comment>
<dbReference type="InterPro" id="IPR012944">
    <property type="entry name" value="SusD_RagB_dom"/>
</dbReference>
<keyword evidence="5" id="KW-0998">Cell outer membrane</keyword>
<evidence type="ECO:0000256" key="1">
    <source>
        <dbReference type="ARBA" id="ARBA00004442"/>
    </source>
</evidence>
<sequence length="446" mass="50565">MVYVRIIILVLCLTSCRKLLTVPAADSEQSADGVFSSDASADAAVADLYYNMGMYYSGNLLSVINGMTADEGNTLNTYYQRYLNNSIPSDDPQMNQIWNTYYKVIYRCNAVLEGLSAPNGLTTVKVLQWQGEAKFMRALCYYYLINCWGDVPYITTTDVKQTAKAYRSPADSITVWMQQELQSAINLLPEVVPGGERVRAGKDAAMMLMARICLQSEQSPAAEFYATQVLNSGRYRLCVQDSAFLYNSPQAILQIWNDNGFTWPGQLFIPLEGDASYYPLSADLMAAFETGDLRKTAWTRSFTYGGNTWYYPFKYKQRATTTDEKREYLMVFRLAELYLLRAEARARQENYTDAIADLNVIRAVAGLDPLDANHTRTSCLAAVEQERRVELFCEWGDRWLTLQRMGTINNVLGTLKPGFWKDWAALYPIPQQELDKDPNLTQNPGY</sequence>
<evidence type="ECO:0000313" key="9">
    <source>
        <dbReference type="EMBL" id="RFM33934.1"/>
    </source>
</evidence>
<dbReference type="Pfam" id="PF14322">
    <property type="entry name" value="SusD-like_3"/>
    <property type="match status" value="1"/>
</dbReference>
<evidence type="ECO:0000256" key="3">
    <source>
        <dbReference type="ARBA" id="ARBA00022729"/>
    </source>
</evidence>
<comment type="caution">
    <text evidence="9">The sequence shown here is derived from an EMBL/GenBank/DDBJ whole genome shotgun (WGS) entry which is preliminary data.</text>
</comment>
<comment type="subcellular location">
    <subcellularLocation>
        <location evidence="1">Cell outer membrane</location>
    </subcellularLocation>
</comment>
<evidence type="ECO:0000256" key="6">
    <source>
        <dbReference type="SAM" id="SignalP"/>
    </source>
</evidence>
<evidence type="ECO:0000313" key="10">
    <source>
        <dbReference type="Proteomes" id="UP000261174"/>
    </source>
</evidence>
<protein>
    <submittedName>
        <fullName evidence="9">RagB/SusD family nutrient uptake outer membrane protein</fullName>
    </submittedName>
</protein>
<evidence type="ECO:0000256" key="4">
    <source>
        <dbReference type="ARBA" id="ARBA00023136"/>
    </source>
</evidence>
<evidence type="ECO:0000256" key="5">
    <source>
        <dbReference type="ARBA" id="ARBA00023237"/>
    </source>
</evidence>
<feature type="domain" description="RagB/SusD" evidence="7">
    <location>
        <begin position="305"/>
        <end position="446"/>
    </location>
</feature>
<feature type="chain" id="PRO_5017686456" evidence="6">
    <location>
        <begin position="25"/>
        <end position="446"/>
    </location>
</feature>
<dbReference type="AlphaFoldDB" id="A0A3E1P1B5"/>
<dbReference type="RefSeq" id="WP_116854852.1">
    <property type="nucleotide sequence ID" value="NZ_QTJV01000006.1"/>
</dbReference>